<feature type="compositionally biased region" description="Basic and acidic residues" evidence="1">
    <location>
        <begin position="7"/>
        <end position="29"/>
    </location>
</feature>
<reference evidence="2 3" key="1">
    <citation type="submission" date="2019-08" db="EMBL/GenBank/DDBJ databases">
        <title>Deep-cultivation of Planctomycetes and their phenomic and genomic characterization uncovers novel biology.</title>
        <authorList>
            <person name="Wiegand S."/>
            <person name="Jogler M."/>
            <person name="Boedeker C."/>
            <person name="Pinto D."/>
            <person name="Vollmers J."/>
            <person name="Rivas-Marin E."/>
            <person name="Kohn T."/>
            <person name="Peeters S.H."/>
            <person name="Heuer A."/>
            <person name="Rast P."/>
            <person name="Oberbeckmann S."/>
            <person name="Bunk B."/>
            <person name="Jeske O."/>
            <person name="Meyerdierks A."/>
            <person name="Storesund J.E."/>
            <person name="Kallscheuer N."/>
            <person name="Luecker S."/>
            <person name="Lage O.M."/>
            <person name="Pohl T."/>
            <person name="Merkel B.J."/>
            <person name="Hornburger P."/>
            <person name="Mueller R.-W."/>
            <person name="Bruemmer F."/>
            <person name="Labrenz M."/>
            <person name="Spormann A.M."/>
            <person name="Op den Camp H."/>
            <person name="Overmann J."/>
            <person name="Amann R."/>
            <person name="Jetten M.S.M."/>
            <person name="Mascher T."/>
            <person name="Medema M.H."/>
            <person name="Devos D.P."/>
            <person name="Kaster A.-K."/>
            <person name="Ovreas L."/>
            <person name="Rohde M."/>
            <person name="Galperin M.Y."/>
            <person name="Jogler C."/>
        </authorList>
    </citation>
    <scope>NUCLEOTIDE SEQUENCE [LARGE SCALE GENOMIC DNA]</scope>
    <source>
        <strain evidence="2 3">FC18</strain>
    </source>
</reference>
<protein>
    <recommendedName>
        <fullName evidence="4">BON domain protein</fullName>
    </recommendedName>
</protein>
<evidence type="ECO:0000313" key="3">
    <source>
        <dbReference type="Proteomes" id="UP000322214"/>
    </source>
</evidence>
<sequence length="112" mass="13207">MPVQSPDSHHHFETGIRDSEPRNKFDFERRERDDELVARSQELLDGHPHFRCRYYQLEFRTQPGRLTISGRLPSFYLKQLAQELLRSLNIEIVNEIEVVDLEDSRSSKQPAG</sequence>
<evidence type="ECO:0000313" key="2">
    <source>
        <dbReference type="EMBL" id="QEG20409.1"/>
    </source>
</evidence>
<evidence type="ECO:0000256" key="1">
    <source>
        <dbReference type="SAM" id="MobiDB-lite"/>
    </source>
</evidence>
<proteinExistence type="predicted"/>
<dbReference type="Proteomes" id="UP000322214">
    <property type="component" value="Chromosome"/>
</dbReference>
<dbReference type="EMBL" id="CP042912">
    <property type="protein sequence ID" value="QEG20409.1"/>
    <property type="molecule type" value="Genomic_DNA"/>
</dbReference>
<dbReference type="AlphaFoldDB" id="A0A5B9P4G4"/>
<evidence type="ECO:0008006" key="4">
    <source>
        <dbReference type="Google" id="ProtNLM"/>
    </source>
</evidence>
<dbReference type="OrthoDB" id="214050at2"/>
<organism evidence="2 3">
    <name type="scientific">Mariniblastus fucicola</name>
    <dbReference type="NCBI Taxonomy" id="980251"/>
    <lineage>
        <taxon>Bacteria</taxon>
        <taxon>Pseudomonadati</taxon>
        <taxon>Planctomycetota</taxon>
        <taxon>Planctomycetia</taxon>
        <taxon>Pirellulales</taxon>
        <taxon>Pirellulaceae</taxon>
        <taxon>Mariniblastus</taxon>
    </lineage>
</organism>
<dbReference type="KEGG" id="mff:MFFC18_02570"/>
<gene>
    <name evidence="2" type="ORF">MFFC18_02570</name>
</gene>
<dbReference type="RefSeq" id="WP_075082570.1">
    <property type="nucleotide sequence ID" value="NZ_CP042912.1"/>
</dbReference>
<feature type="region of interest" description="Disordered" evidence="1">
    <location>
        <begin position="1"/>
        <end position="29"/>
    </location>
</feature>
<accession>A0A5B9P4G4</accession>
<keyword evidence="3" id="KW-1185">Reference proteome</keyword>
<dbReference type="STRING" id="980251.GCA_001642875_04573"/>
<name>A0A5B9P4G4_9BACT</name>